<proteinExistence type="inferred from homology"/>
<dbReference type="EMBL" id="KB312171">
    <property type="protein sequence ID" value="ELT87780.1"/>
    <property type="molecule type" value="Genomic_DNA"/>
</dbReference>
<name>R7T8Q8_CAPTE</name>
<evidence type="ECO:0000259" key="6">
    <source>
        <dbReference type="PROSITE" id="PS01033"/>
    </source>
</evidence>
<evidence type="ECO:0000256" key="5">
    <source>
        <dbReference type="RuleBase" id="RU000356"/>
    </source>
</evidence>
<evidence type="ECO:0000313" key="7">
    <source>
        <dbReference type="EMBL" id="ELT87780.1"/>
    </source>
</evidence>
<keyword evidence="4" id="KW-0408">Iron</keyword>
<dbReference type="GO" id="GO:0005344">
    <property type="term" value="F:oxygen carrier activity"/>
    <property type="evidence" value="ECO:0007669"/>
    <property type="project" value="UniProtKB-KW"/>
</dbReference>
<dbReference type="HOGENOM" id="CLU_003827_10_1_1"/>
<gene>
    <name evidence="7" type="ORF">CAPTEDRAFT_20182</name>
</gene>
<dbReference type="FunCoup" id="R7T8Q8">
    <property type="interactions" value="58"/>
</dbReference>
<comment type="similarity">
    <text evidence="5">Belongs to the globin family.</text>
</comment>
<dbReference type="OMA" id="ETIKADW"/>
<dbReference type="InterPro" id="IPR012292">
    <property type="entry name" value="Globin/Proto"/>
</dbReference>
<reference evidence="7 9" key="2">
    <citation type="journal article" date="2013" name="Nature">
        <title>Insights into bilaterian evolution from three spiralian genomes.</title>
        <authorList>
            <person name="Simakov O."/>
            <person name="Marletaz F."/>
            <person name="Cho S.J."/>
            <person name="Edsinger-Gonzales E."/>
            <person name="Havlak P."/>
            <person name="Hellsten U."/>
            <person name="Kuo D.H."/>
            <person name="Larsson T."/>
            <person name="Lv J."/>
            <person name="Arendt D."/>
            <person name="Savage R."/>
            <person name="Osoegawa K."/>
            <person name="de Jong P."/>
            <person name="Grimwood J."/>
            <person name="Chapman J.A."/>
            <person name="Shapiro H."/>
            <person name="Aerts A."/>
            <person name="Otillar R.P."/>
            <person name="Terry A.Y."/>
            <person name="Boore J.L."/>
            <person name="Grigoriev I.V."/>
            <person name="Lindberg D.R."/>
            <person name="Seaver E.C."/>
            <person name="Weisblat D.A."/>
            <person name="Putnam N.H."/>
            <person name="Rokhsar D.S."/>
        </authorList>
    </citation>
    <scope>NUCLEOTIDE SEQUENCE</scope>
    <source>
        <strain evidence="7 9">I ESC-2004</strain>
    </source>
</reference>
<protein>
    <recommendedName>
        <fullName evidence="6">Globin domain-containing protein</fullName>
    </recommendedName>
</protein>
<keyword evidence="3" id="KW-0479">Metal-binding</keyword>
<keyword evidence="9" id="KW-1185">Reference proteome</keyword>
<dbReference type="CDD" id="cd01040">
    <property type="entry name" value="Mb-like"/>
    <property type="match status" value="1"/>
</dbReference>
<evidence type="ECO:0000256" key="1">
    <source>
        <dbReference type="ARBA" id="ARBA00022448"/>
    </source>
</evidence>
<dbReference type="GO" id="GO:0019825">
    <property type="term" value="F:oxygen binding"/>
    <property type="evidence" value="ECO:0007669"/>
    <property type="project" value="InterPro"/>
</dbReference>
<dbReference type="Pfam" id="PF00042">
    <property type="entry name" value="Globin"/>
    <property type="match status" value="1"/>
</dbReference>
<dbReference type="SUPFAM" id="SSF46458">
    <property type="entry name" value="Globin-like"/>
    <property type="match status" value="1"/>
</dbReference>
<evidence type="ECO:0000313" key="9">
    <source>
        <dbReference type="Proteomes" id="UP000014760"/>
    </source>
</evidence>
<reference evidence="8" key="3">
    <citation type="submission" date="2015-06" db="UniProtKB">
        <authorList>
            <consortium name="EnsemblMetazoa"/>
        </authorList>
    </citation>
    <scope>IDENTIFICATION</scope>
</reference>
<keyword evidence="2 5" id="KW-0349">Heme</keyword>
<dbReference type="InterPro" id="IPR009050">
    <property type="entry name" value="Globin-like_sf"/>
</dbReference>
<evidence type="ECO:0000256" key="3">
    <source>
        <dbReference type="ARBA" id="ARBA00022723"/>
    </source>
</evidence>
<keyword evidence="1 5" id="KW-0813">Transport</keyword>
<feature type="domain" description="Globin" evidence="6">
    <location>
        <begin position="1"/>
        <end position="140"/>
    </location>
</feature>
<dbReference type="InterPro" id="IPR044399">
    <property type="entry name" value="Mb-like_M"/>
</dbReference>
<keyword evidence="5" id="KW-0561">Oxygen transport</keyword>
<dbReference type="InterPro" id="IPR000971">
    <property type="entry name" value="Globin"/>
</dbReference>
<dbReference type="EnsemblMetazoa" id="CapteT20182">
    <property type="protein sequence ID" value="CapteP20182"/>
    <property type="gene ID" value="CapteG20182"/>
</dbReference>
<dbReference type="PROSITE" id="PS01033">
    <property type="entry name" value="GLOBIN"/>
    <property type="match status" value="1"/>
</dbReference>
<dbReference type="Proteomes" id="UP000014760">
    <property type="component" value="Unassembled WGS sequence"/>
</dbReference>
<evidence type="ECO:0000256" key="2">
    <source>
        <dbReference type="ARBA" id="ARBA00022617"/>
    </source>
</evidence>
<dbReference type="EMBL" id="AMQN01003590">
    <property type="status" value="NOT_ANNOTATED_CDS"/>
    <property type="molecule type" value="Genomic_DNA"/>
</dbReference>
<dbReference type="GO" id="GO:0020037">
    <property type="term" value="F:heme binding"/>
    <property type="evidence" value="ECO:0007669"/>
    <property type="project" value="InterPro"/>
</dbReference>
<evidence type="ECO:0000313" key="8">
    <source>
        <dbReference type="EnsemblMetazoa" id="CapteP20182"/>
    </source>
</evidence>
<dbReference type="OrthoDB" id="6344802at2759"/>
<sequence length="140" mass="14640">MPSAAEIASIQAHWNANVSANKQAVGNALFQQYFAKYPADQGKFKKFAGVAAGDLAGNAAFNAQTLATLTFLEKVVMACGNGGAEMMAAQMPAHHGWGVDQSYFKKMFDFIPGFIGENGGDAACVAAWKVAGAELTAVCK</sequence>
<dbReference type="AlphaFoldDB" id="R7T8Q8"/>
<evidence type="ECO:0000256" key="4">
    <source>
        <dbReference type="ARBA" id="ARBA00023004"/>
    </source>
</evidence>
<accession>R7T8Q8</accession>
<reference evidence="9" key="1">
    <citation type="submission" date="2012-12" db="EMBL/GenBank/DDBJ databases">
        <authorList>
            <person name="Hellsten U."/>
            <person name="Grimwood J."/>
            <person name="Chapman J.A."/>
            <person name="Shapiro H."/>
            <person name="Aerts A."/>
            <person name="Otillar R.P."/>
            <person name="Terry A.Y."/>
            <person name="Boore J.L."/>
            <person name="Simakov O."/>
            <person name="Marletaz F."/>
            <person name="Cho S.-J."/>
            <person name="Edsinger-Gonzales E."/>
            <person name="Havlak P."/>
            <person name="Kuo D.-H."/>
            <person name="Larsson T."/>
            <person name="Lv J."/>
            <person name="Arendt D."/>
            <person name="Savage R."/>
            <person name="Osoegawa K."/>
            <person name="de Jong P."/>
            <person name="Lindberg D.R."/>
            <person name="Seaver E.C."/>
            <person name="Weisblat D.A."/>
            <person name="Putnam N.H."/>
            <person name="Grigoriev I.V."/>
            <person name="Rokhsar D.S."/>
        </authorList>
    </citation>
    <scope>NUCLEOTIDE SEQUENCE</scope>
    <source>
        <strain evidence="9">I ESC-2004</strain>
    </source>
</reference>
<organism evidence="7">
    <name type="scientific">Capitella teleta</name>
    <name type="common">Polychaete worm</name>
    <dbReference type="NCBI Taxonomy" id="283909"/>
    <lineage>
        <taxon>Eukaryota</taxon>
        <taxon>Metazoa</taxon>
        <taxon>Spiralia</taxon>
        <taxon>Lophotrochozoa</taxon>
        <taxon>Annelida</taxon>
        <taxon>Polychaeta</taxon>
        <taxon>Sedentaria</taxon>
        <taxon>Scolecida</taxon>
        <taxon>Capitellidae</taxon>
        <taxon>Capitella</taxon>
    </lineage>
</organism>
<dbReference type="GO" id="GO:0046872">
    <property type="term" value="F:metal ion binding"/>
    <property type="evidence" value="ECO:0007669"/>
    <property type="project" value="UniProtKB-KW"/>
</dbReference>
<dbReference type="Gene3D" id="1.10.490.10">
    <property type="entry name" value="Globins"/>
    <property type="match status" value="1"/>
</dbReference>